<dbReference type="Pfam" id="PF08031">
    <property type="entry name" value="BBE"/>
    <property type="match status" value="1"/>
</dbReference>
<comment type="similarity">
    <text evidence="2">Belongs to the oxygen-dependent FAD-linked oxidoreductase family.</text>
</comment>
<evidence type="ECO:0000256" key="6">
    <source>
        <dbReference type="ARBA" id="ARBA00023157"/>
    </source>
</evidence>
<evidence type="ECO:0000256" key="7">
    <source>
        <dbReference type="ARBA" id="ARBA00023180"/>
    </source>
</evidence>
<dbReference type="EMBL" id="JAINDJ010000008">
    <property type="protein sequence ID" value="KAG9438949.1"/>
    <property type="molecule type" value="Genomic_DNA"/>
</dbReference>
<accession>A0AAV7DQX0</accession>
<dbReference type="AlphaFoldDB" id="A0AAV7DQX0"/>
<evidence type="ECO:0000313" key="11">
    <source>
        <dbReference type="Proteomes" id="UP000825729"/>
    </source>
</evidence>
<keyword evidence="6" id="KW-1015">Disulfide bond</keyword>
<evidence type="ECO:0000313" key="10">
    <source>
        <dbReference type="EMBL" id="KAG9438949.1"/>
    </source>
</evidence>
<dbReference type="Gene3D" id="3.30.465.10">
    <property type="match status" value="1"/>
</dbReference>
<dbReference type="GO" id="GO:0071949">
    <property type="term" value="F:FAD binding"/>
    <property type="evidence" value="ECO:0007669"/>
    <property type="project" value="InterPro"/>
</dbReference>
<dbReference type="PROSITE" id="PS51387">
    <property type="entry name" value="FAD_PCMH"/>
    <property type="match status" value="1"/>
</dbReference>
<keyword evidence="4 8" id="KW-0732">Signal</keyword>
<dbReference type="InterPro" id="IPR012951">
    <property type="entry name" value="BBE"/>
</dbReference>
<dbReference type="Proteomes" id="UP000825729">
    <property type="component" value="Unassembled WGS sequence"/>
</dbReference>
<feature type="domain" description="FAD-binding PCMH-type" evidence="9">
    <location>
        <begin position="76"/>
        <end position="251"/>
    </location>
</feature>
<dbReference type="InterPro" id="IPR016166">
    <property type="entry name" value="FAD-bd_PCMH"/>
</dbReference>
<name>A0AAV7DQX0_ARIFI</name>
<evidence type="ECO:0000256" key="5">
    <source>
        <dbReference type="ARBA" id="ARBA00022827"/>
    </source>
</evidence>
<dbReference type="Gene3D" id="3.30.43.10">
    <property type="entry name" value="Uridine Diphospho-n-acetylenolpyruvylglucosamine Reductase, domain 2"/>
    <property type="match status" value="1"/>
</dbReference>
<gene>
    <name evidence="10" type="ORF">H6P81_019114</name>
</gene>
<dbReference type="InterPro" id="IPR036318">
    <property type="entry name" value="FAD-bd_PCMH-like_sf"/>
</dbReference>
<dbReference type="FunFam" id="3.30.43.10:FF:000004">
    <property type="entry name" value="Berberine bridge enzyme-like 15"/>
    <property type="match status" value="1"/>
</dbReference>
<keyword evidence="3" id="KW-0285">Flavoprotein</keyword>
<dbReference type="InterPro" id="IPR016167">
    <property type="entry name" value="FAD-bd_PCMH_sub1"/>
</dbReference>
<evidence type="ECO:0000259" key="9">
    <source>
        <dbReference type="PROSITE" id="PS51387"/>
    </source>
</evidence>
<dbReference type="GO" id="GO:0016491">
    <property type="term" value="F:oxidoreductase activity"/>
    <property type="evidence" value="ECO:0007669"/>
    <property type="project" value="InterPro"/>
</dbReference>
<comment type="cofactor">
    <cofactor evidence="1">
        <name>FAD</name>
        <dbReference type="ChEBI" id="CHEBI:57692"/>
    </cofactor>
</comment>
<organism evidence="10 11">
    <name type="scientific">Aristolochia fimbriata</name>
    <name type="common">White veined hardy Dutchman's pipe vine</name>
    <dbReference type="NCBI Taxonomy" id="158543"/>
    <lineage>
        <taxon>Eukaryota</taxon>
        <taxon>Viridiplantae</taxon>
        <taxon>Streptophyta</taxon>
        <taxon>Embryophyta</taxon>
        <taxon>Tracheophyta</taxon>
        <taxon>Spermatophyta</taxon>
        <taxon>Magnoliopsida</taxon>
        <taxon>Magnoliidae</taxon>
        <taxon>Piperales</taxon>
        <taxon>Aristolochiaceae</taxon>
        <taxon>Aristolochia</taxon>
    </lineage>
</organism>
<evidence type="ECO:0000256" key="2">
    <source>
        <dbReference type="ARBA" id="ARBA00005466"/>
    </source>
</evidence>
<reference evidence="10 11" key="1">
    <citation type="submission" date="2021-07" db="EMBL/GenBank/DDBJ databases">
        <title>The Aristolochia fimbriata genome: insights into angiosperm evolution, floral development and chemical biosynthesis.</title>
        <authorList>
            <person name="Jiao Y."/>
        </authorList>
    </citation>
    <scope>NUCLEOTIDE SEQUENCE [LARGE SCALE GENOMIC DNA]</scope>
    <source>
        <strain evidence="10">IBCAS-2021</strain>
        <tissue evidence="10">Leaf</tissue>
    </source>
</reference>
<keyword evidence="11" id="KW-1185">Reference proteome</keyword>
<dbReference type="SUPFAM" id="SSF56176">
    <property type="entry name" value="FAD-binding/transporter-associated domain-like"/>
    <property type="match status" value="1"/>
</dbReference>
<evidence type="ECO:0000256" key="4">
    <source>
        <dbReference type="ARBA" id="ARBA00022729"/>
    </source>
</evidence>
<evidence type="ECO:0000256" key="3">
    <source>
        <dbReference type="ARBA" id="ARBA00022630"/>
    </source>
</evidence>
<comment type="caution">
    <text evidence="10">The sequence shown here is derived from an EMBL/GenBank/DDBJ whole genome shotgun (WGS) entry which is preliminary data.</text>
</comment>
<proteinExistence type="inferred from homology"/>
<feature type="signal peptide" evidence="8">
    <location>
        <begin position="1"/>
        <end position="22"/>
    </location>
</feature>
<dbReference type="Gene3D" id="3.40.462.20">
    <property type="match status" value="1"/>
</dbReference>
<dbReference type="InterPro" id="IPR006094">
    <property type="entry name" value="Oxid_FAD_bind_N"/>
</dbReference>
<sequence>MAPTALIMNIFVFFLLVLFSAGASVSVSANDPFVQCLHNELSSSTDISKILYIQSTANYTAILEARIENPRFNTSTTPKPVYIVAPTKESQVPATVTCAKNQGLQIRSRSGGHDYEGLSYVAEEPFVVLDFINLRSVSVNRGDNYTAWVQTGAVLGEVYYAISETSKIHGFPAGFCPTVGSGGLIGGGGIGTMMRKYGTSADNVIDARLVNSDGVVLDRESMGEDLFWAIRGGGAASFGVVLAWKIKLVDVPPVVSVFNISRTMEQGMTQIVSKWQLVGEKCNENLFIRVRLQAVDDVHGMKRTVLGVFDSIFLGTALELLTEVDQCFPELGLKPEDITELSWVESIMFVAGYPLGSPRDVLLNRIPPMGNFAFKGKTDFVTKPISETGLEGIWTFLLENVTAFLQWDTMGGKMSEIPESATPFPHRKGNLYNILYYVDLQSEEGRGLDWIRRLYKHMTPYVSKSPRGAYINYRDLDLGVNGKKPSYFKSGAWGFKYFKANFKRLALVKGMVDKENYFRNEQSIPPLQTLTVTR</sequence>
<evidence type="ECO:0000256" key="1">
    <source>
        <dbReference type="ARBA" id="ARBA00001974"/>
    </source>
</evidence>
<keyword evidence="7" id="KW-0325">Glycoprotein</keyword>
<protein>
    <recommendedName>
        <fullName evidence="9">FAD-binding PCMH-type domain-containing protein</fullName>
    </recommendedName>
</protein>
<dbReference type="InterPro" id="IPR016169">
    <property type="entry name" value="FAD-bd_PCMH_sub2"/>
</dbReference>
<dbReference type="Pfam" id="PF01565">
    <property type="entry name" value="FAD_binding_4"/>
    <property type="match status" value="1"/>
</dbReference>
<dbReference type="PANTHER" id="PTHR32448">
    <property type="entry name" value="OS08G0158400 PROTEIN"/>
    <property type="match status" value="1"/>
</dbReference>
<keyword evidence="5" id="KW-0274">FAD</keyword>
<evidence type="ECO:0000256" key="8">
    <source>
        <dbReference type="SAM" id="SignalP"/>
    </source>
</evidence>
<feature type="chain" id="PRO_5043361400" description="FAD-binding PCMH-type domain-containing protein" evidence="8">
    <location>
        <begin position="23"/>
        <end position="534"/>
    </location>
</feature>